<proteinExistence type="predicted"/>
<accession>A0ABR8QZS3</accession>
<protein>
    <submittedName>
        <fullName evidence="3">PRC-barrel domain containing protein</fullName>
    </submittedName>
</protein>
<sequence>MKRTVFAPAVVAAVALAACSPAPSKPTKTPEASPDAASAPIMTHTPAAATGAMALGLTIAQLESADLVSPSGADLGDVERVDVDAAGAITGLIIEPQGETGPRRVRIPLDGLTTRKDGDGYDLWCRARHWSS</sequence>
<comment type="caution">
    <text evidence="3">The sequence shown here is derived from an EMBL/GenBank/DDBJ whole genome shotgun (WGS) entry which is preliminary data.</text>
</comment>
<organism evidence="3 4">
    <name type="scientific">Brevundimonas guildfordensis</name>
    <dbReference type="NCBI Taxonomy" id="2762241"/>
    <lineage>
        <taxon>Bacteria</taxon>
        <taxon>Pseudomonadati</taxon>
        <taxon>Pseudomonadota</taxon>
        <taxon>Alphaproteobacteria</taxon>
        <taxon>Caulobacterales</taxon>
        <taxon>Caulobacteraceae</taxon>
        <taxon>Brevundimonas</taxon>
    </lineage>
</organism>
<feature type="signal peptide" evidence="2">
    <location>
        <begin position="1"/>
        <end position="17"/>
    </location>
</feature>
<dbReference type="SUPFAM" id="SSF50346">
    <property type="entry name" value="PRC-barrel domain"/>
    <property type="match status" value="1"/>
</dbReference>
<dbReference type="EMBL" id="JACSQU010000001">
    <property type="protein sequence ID" value="MBD7941042.1"/>
    <property type="molecule type" value="Genomic_DNA"/>
</dbReference>
<dbReference type="InterPro" id="IPR011033">
    <property type="entry name" value="PRC_barrel-like_sf"/>
</dbReference>
<dbReference type="Proteomes" id="UP000638918">
    <property type="component" value="Unassembled WGS sequence"/>
</dbReference>
<evidence type="ECO:0000256" key="1">
    <source>
        <dbReference type="SAM" id="MobiDB-lite"/>
    </source>
</evidence>
<reference evidence="3 4" key="1">
    <citation type="submission" date="2020-08" db="EMBL/GenBank/DDBJ databases">
        <title>A Genomic Blueprint of the Chicken Gut Microbiome.</title>
        <authorList>
            <person name="Gilroy R."/>
            <person name="Ravi A."/>
            <person name="Getino M."/>
            <person name="Pursley I."/>
            <person name="Horton D.L."/>
            <person name="Alikhan N.-F."/>
            <person name="Baker D."/>
            <person name="Gharbi K."/>
            <person name="Hall N."/>
            <person name="Watson M."/>
            <person name="Adriaenssens E.M."/>
            <person name="Foster-Nyarko E."/>
            <person name="Jarju S."/>
            <person name="Secka A."/>
            <person name="Antonio M."/>
            <person name="Oren A."/>
            <person name="Chaudhuri R."/>
            <person name="La Ragione R.M."/>
            <person name="Hildebrand F."/>
            <person name="Pallen M.J."/>
        </authorList>
    </citation>
    <scope>NUCLEOTIDE SEQUENCE [LARGE SCALE GENOMIC DNA]</scope>
    <source>
        <strain evidence="3 4">Sa3CVA3</strain>
    </source>
</reference>
<dbReference type="RefSeq" id="WP_191743371.1">
    <property type="nucleotide sequence ID" value="NZ_JACSQU010000001.1"/>
</dbReference>
<evidence type="ECO:0000313" key="3">
    <source>
        <dbReference type="EMBL" id="MBD7941042.1"/>
    </source>
</evidence>
<evidence type="ECO:0000313" key="4">
    <source>
        <dbReference type="Proteomes" id="UP000638918"/>
    </source>
</evidence>
<name>A0ABR8QZS3_9CAUL</name>
<dbReference type="Gene3D" id="2.30.30.240">
    <property type="entry name" value="PRC-barrel domain"/>
    <property type="match status" value="1"/>
</dbReference>
<feature type="chain" id="PRO_5045164961" evidence="2">
    <location>
        <begin position="18"/>
        <end position="132"/>
    </location>
</feature>
<feature type="region of interest" description="Disordered" evidence="1">
    <location>
        <begin position="21"/>
        <end position="41"/>
    </location>
</feature>
<keyword evidence="2" id="KW-0732">Signal</keyword>
<gene>
    <name evidence="3" type="ORF">H9656_06560</name>
</gene>
<keyword evidence="4" id="KW-1185">Reference proteome</keyword>
<evidence type="ECO:0000256" key="2">
    <source>
        <dbReference type="SAM" id="SignalP"/>
    </source>
</evidence>
<dbReference type="PROSITE" id="PS51257">
    <property type="entry name" value="PROKAR_LIPOPROTEIN"/>
    <property type="match status" value="1"/>
</dbReference>